<dbReference type="PROSITE" id="PS51000">
    <property type="entry name" value="HTH_DEOR_2"/>
    <property type="match status" value="1"/>
</dbReference>
<feature type="domain" description="HTH deoR-type" evidence="5">
    <location>
        <begin position="3"/>
        <end position="58"/>
    </location>
</feature>
<evidence type="ECO:0000313" key="7">
    <source>
        <dbReference type="Proteomes" id="UP001156702"/>
    </source>
</evidence>
<dbReference type="InterPro" id="IPR036388">
    <property type="entry name" value="WH-like_DNA-bd_sf"/>
</dbReference>
<dbReference type="RefSeq" id="WP_245082330.1">
    <property type="nucleotide sequence ID" value="NZ_BSOP01000003.1"/>
</dbReference>
<dbReference type="InterPro" id="IPR014036">
    <property type="entry name" value="DeoR-like_C"/>
</dbReference>
<dbReference type="PANTHER" id="PTHR30363:SF4">
    <property type="entry name" value="GLYCEROL-3-PHOSPHATE REGULON REPRESSOR"/>
    <property type="match status" value="1"/>
</dbReference>
<protein>
    <submittedName>
        <fullName evidence="6">DeoR family transcriptional regulator</fullName>
    </submittedName>
</protein>
<dbReference type="SUPFAM" id="SSF100950">
    <property type="entry name" value="NagB/RpiA/CoA transferase-like"/>
    <property type="match status" value="1"/>
</dbReference>
<keyword evidence="3" id="KW-0238">DNA-binding</keyword>
<dbReference type="Gene3D" id="1.10.10.10">
    <property type="entry name" value="Winged helix-like DNA-binding domain superfamily/Winged helix DNA-binding domain"/>
    <property type="match status" value="1"/>
</dbReference>
<evidence type="ECO:0000256" key="4">
    <source>
        <dbReference type="ARBA" id="ARBA00023163"/>
    </source>
</evidence>
<keyword evidence="2" id="KW-0805">Transcription regulation</keyword>
<dbReference type="Proteomes" id="UP001156702">
    <property type="component" value="Unassembled WGS sequence"/>
</dbReference>
<evidence type="ECO:0000256" key="1">
    <source>
        <dbReference type="ARBA" id="ARBA00022491"/>
    </source>
</evidence>
<keyword evidence="4" id="KW-0804">Transcription</keyword>
<dbReference type="InterPro" id="IPR037171">
    <property type="entry name" value="NagB/RpiA_transferase-like"/>
</dbReference>
<dbReference type="SMART" id="SM00420">
    <property type="entry name" value="HTH_DEOR"/>
    <property type="match status" value="1"/>
</dbReference>
<dbReference type="InterPro" id="IPR050313">
    <property type="entry name" value="Carb_Metab_HTH_regulators"/>
</dbReference>
<evidence type="ECO:0000313" key="6">
    <source>
        <dbReference type="EMBL" id="GLR49085.1"/>
    </source>
</evidence>
<dbReference type="EMBL" id="BSOP01000003">
    <property type="protein sequence ID" value="GLR49085.1"/>
    <property type="molecule type" value="Genomic_DNA"/>
</dbReference>
<evidence type="ECO:0000256" key="3">
    <source>
        <dbReference type="ARBA" id="ARBA00023125"/>
    </source>
</evidence>
<name>A0ABQ5ZBT2_9HYPH</name>
<dbReference type="PROSITE" id="PS00894">
    <property type="entry name" value="HTH_DEOR_1"/>
    <property type="match status" value="1"/>
</dbReference>
<comment type="caution">
    <text evidence="6">The sequence shown here is derived from an EMBL/GenBank/DDBJ whole genome shotgun (WGS) entry which is preliminary data.</text>
</comment>
<keyword evidence="7" id="KW-1185">Reference proteome</keyword>
<evidence type="ECO:0000259" key="5">
    <source>
        <dbReference type="PROSITE" id="PS51000"/>
    </source>
</evidence>
<dbReference type="PANTHER" id="PTHR30363">
    <property type="entry name" value="HTH-TYPE TRANSCRIPTIONAL REGULATOR SRLR-RELATED"/>
    <property type="match status" value="1"/>
</dbReference>
<evidence type="ECO:0000256" key="2">
    <source>
        <dbReference type="ARBA" id="ARBA00023015"/>
    </source>
</evidence>
<dbReference type="InterPro" id="IPR018356">
    <property type="entry name" value="Tscrpt_reg_HTH_DeoR_CS"/>
</dbReference>
<dbReference type="InterPro" id="IPR036390">
    <property type="entry name" value="WH_DNA-bd_sf"/>
</dbReference>
<dbReference type="PRINTS" id="PR00037">
    <property type="entry name" value="HTHLACR"/>
</dbReference>
<dbReference type="Pfam" id="PF00455">
    <property type="entry name" value="DeoRC"/>
    <property type="match status" value="1"/>
</dbReference>
<dbReference type="SMART" id="SM01134">
    <property type="entry name" value="DeoRC"/>
    <property type="match status" value="1"/>
</dbReference>
<keyword evidence="1" id="KW-0678">Repressor</keyword>
<dbReference type="SUPFAM" id="SSF46785">
    <property type="entry name" value="Winged helix' DNA-binding domain"/>
    <property type="match status" value="1"/>
</dbReference>
<accession>A0ABQ5ZBT2</accession>
<dbReference type="Gene3D" id="3.40.50.1360">
    <property type="match status" value="1"/>
</dbReference>
<dbReference type="Pfam" id="PF08220">
    <property type="entry name" value="HTH_DeoR"/>
    <property type="match status" value="1"/>
</dbReference>
<dbReference type="InterPro" id="IPR001034">
    <property type="entry name" value="DeoR_HTH"/>
</dbReference>
<reference evidence="7" key="1">
    <citation type="journal article" date="2019" name="Int. J. Syst. Evol. Microbiol.">
        <title>The Global Catalogue of Microorganisms (GCM) 10K type strain sequencing project: providing services to taxonomists for standard genome sequencing and annotation.</title>
        <authorList>
            <consortium name="The Broad Institute Genomics Platform"/>
            <consortium name="The Broad Institute Genome Sequencing Center for Infectious Disease"/>
            <person name="Wu L."/>
            <person name="Ma J."/>
        </authorList>
    </citation>
    <scope>NUCLEOTIDE SEQUENCE [LARGE SCALE GENOMIC DNA]</scope>
    <source>
        <strain evidence="7">NBRC 102122</strain>
    </source>
</reference>
<sequence>MLTSQRKALIARRLGRDGEIVAKALAAELDLSEDTIRRDLREMAADGLLKRVHGGALPLSPPLPDFSARQAVATDEKTALGARAAAMVEPGQVVFLDGGTTTAALARLLPRTFAFTVVTHSPTIACELERHPTAEVVLVGGRLYKHSMVSTGALALETIRGLKADLYFMGVTAAHPTHGLTTGDMEEAATKRTIAENAAATWVPLTREKLGRASPWKILPLAAATGLLLPPGLPPDTLAPYRELGVEIIEG</sequence>
<organism evidence="6 7">
    <name type="scientific">Shinella yambaruensis</name>
    <dbReference type="NCBI Taxonomy" id="415996"/>
    <lineage>
        <taxon>Bacteria</taxon>
        <taxon>Pseudomonadati</taxon>
        <taxon>Pseudomonadota</taxon>
        <taxon>Alphaproteobacteria</taxon>
        <taxon>Hyphomicrobiales</taxon>
        <taxon>Rhizobiaceae</taxon>
        <taxon>Shinella</taxon>
    </lineage>
</organism>
<gene>
    <name evidence="6" type="ORF">GCM10007923_02900</name>
</gene>
<proteinExistence type="predicted"/>